<dbReference type="STRING" id="44941.A0A397UBV8"/>
<dbReference type="SMART" id="SM00320">
    <property type="entry name" value="WD40"/>
    <property type="match status" value="10"/>
</dbReference>
<dbReference type="GO" id="GO:0000462">
    <property type="term" value="P:maturation of SSU-rRNA from tricistronic rRNA transcript (SSU-rRNA, 5.8S rRNA, LSU-rRNA)"/>
    <property type="evidence" value="ECO:0007669"/>
    <property type="project" value="InterPro"/>
</dbReference>
<evidence type="ECO:0000256" key="1">
    <source>
        <dbReference type="PROSITE-ProRule" id="PRU00221"/>
    </source>
</evidence>
<dbReference type="Gene3D" id="2.130.10.10">
    <property type="entry name" value="YVTN repeat-like/Quinoprotein amine dehydrogenase"/>
    <property type="match status" value="3"/>
</dbReference>
<dbReference type="InterPro" id="IPR015943">
    <property type="entry name" value="WD40/YVTN_repeat-like_dom_sf"/>
</dbReference>
<dbReference type="InterPro" id="IPR046351">
    <property type="entry name" value="UTP4"/>
</dbReference>
<dbReference type="PANTHER" id="PTHR44163">
    <property type="entry name" value="U3 SMALL NUCLEOLAR RNA-ASSOCIATED PROTEIN 4 HOMOLOG"/>
    <property type="match status" value="1"/>
</dbReference>
<keyword evidence="3" id="KW-1185">Reference proteome</keyword>
<dbReference type="PROSITE" id="PS50082">
    <property type="entry name" value="WD_REPEATS_2"/>
    <property type="match status" value="1"/>
</dbReference>
<dbReference type="SUPFAM" id="SSF50998">
    <property type="entry name" value="Quinoprotein alcohol dehydrogenase-like"/>
    <property type="match status" value="1"/>
</dbReference>
<dbReference type="GO" id="GO:0034455">
    <property type="term" value="C:t-UTP complex"/>
    <property type="evidence" value="ECO:0007669"/>
    <property type="project" value="TreeGrafter"/>
</dbReference>
<dbReference type="InterPro" id="IPR011047">
    <property type="entry name" value="Quinoprotein_ADH-like_sf"/>
</dbReference>
<proteinExistence type="predicted"/>
<dbReference type="PANTHER" id="PTHR44163:SF1">
    <property type="entry name" value="U3 SMALL NUCLEOLAR RNA-ASSOCIATED PROTEIN 4 HOMOLOG"/>
    <property type="match status" value="1"/>
</dbReference>
<gene>
    <name evidence="2" type="ORF">C2G38_2114632</name>
</gene>
<dbReference type="InterPro" id="IPR001680">
    <property type="entry name" value="WD40_rpt"/>
</dbReference>
<dbReference type="OrthoDB" id="8883818at2759"/>
<dbReference type="EMBL" id="QKWP01001714">
    <property type="protein sequence ID" value="RIB07111.1"/>
    <property type="molecule type" value="Genomic_DNA"/>
</dbReference>
<comment type="caution">
    <text evidence="2">The sequence shown here is derived from an EMBL/GenBank/DDBJ whole genome shotgun (WGS) entry which is preliminary data.</text>
</comment>
<protein>
    <submittedName>
        <fullName evidence="2">WD40-repeat-containing domain protein</fullName>
    </submittedName>
</protein>
<dbReference type="GO" id="GO:0032040">
    <property type="term" value="C:small-subunit processome"/>
    <property type="evidence" value="ECO:0007669"/>
    <property type="project" value="TreeGrafter"/>
</dbReference>
<accession>A0A397UBV8</accession>
<feature type="repeat" description="WD" evidence="1">
    <location>
        <begin position="168"/>
        <end position="209"/>
    </location>
</feature>
<dbReference type="Pfam" id="PF00400">
    <property type="entry name" value="WD40"/>
    <property type="match status" value="4"/>
</dbReference>
<dbReference type="GO" id="GO:0030686">
    <property type="term" value="C:90S preribosome"/>
    <property type="evidence" value="ECO:0007669"/>
    <property type="project" value="InterPro"/>
</dbReference>
<name>A0A397UBV8_9GLOM</name>
<evidence type="ECO:0000313" key="3">
    <source>
        <dbReference type="Proteomes" id="UP000266673"/>
    </source>
</evidence>
<dbReference type="SUPFAM" id="SSF50978">
    <property type="entry name" value="WD40 repeat-like"/>
    <property type="match status" value="1"/>
</dbReference>
<dbReference type="AlphaFoldDB" id="A0A397UBV8"/>
<evidence type="ECO:0000313" key="2">
    <source>
        <dbReference type="EMBL" id="RIB07111.1"/>
    </source>
</evidence>
<reference evidence="2 3" key="1">
    <citation type="submission" date="2018-06" db="EMBL/GenBank/DDBJ databases">
        <title>Comparative genomics reveals the genomic features of Rhizophagus irregularis, R. cerebriforme, R. diaphanum and Gigaspora rosea, and their symbiotic lifestyle signature.</title>
        <authorList>
            <person name="Morin E."/>
            <person name="San Clemente H."/>
            <person name="Chen E.C.H."/>
            <person name="De La Providencia I."/>
            <person name="Hainaut M."/>
            <person name="Kuo A."/>
            <person name="Kohler A."/>
            <person name="Murat C."/>
            <person name="Tang N."/>
            <person name="Roy S."/>
            <person name="Loubradou J."/>
            <person name="Henrissat B."/>
            <person name="Grigoriev I.V."/>
            <person name="Corradi N."/>
            <person name="Roux C."/>
            <person name="Martin F.M."/>
        </authorList>
    </citation>
    <scope>NUCLEOTIDE SEQUENCE [LARGE SCALE GENOMIC DNA]</scope>
    <source>
        <strain evidence="2 3">DAOM 194757</strain>
    </source>
</reference>
<dbReference type="Proteomes" id="UP000266673">
    <property type="component" value="Unassembled WGS sequence"/>
</dbReference>
<dbReference type="PROSITE" id="PS50294">
    <property type="entry name" value="WD_REPEATS_REGION"/>
    <property type="match status" value="1"/>
</dbReference>
<dbReference type="GO" id="GO:0003723">
    <property type="term" value="F:RNA binding"/>
    <property type="evidence" value="ECO:0007669"/>
    <property type="project" value="TreeGrafter"/>
</dbReference>
<sequence length="763" mass="86713">MYIHRCRFVEYTPTAINALAFTPLSTQPLLACGRANGEIEIWNPTQRWNLEKIIPGAKNTSVEALTWVHRTIIKESDSCYSQTKEEQEEFLKTLLNKPPRLFSASSNGLITEWDTTLLRSKSSTNSHGGTVWCMSTNHANTLLAVGCDDGGLRIFDIIDDGLILIKNLMRNDAKVMALAWDNEDKFIVSGSSDSNIIKWDIHNARIMQRMTVDMKHGKDNIVWSIKILKDGTIVSGDSLGHVCFWDGNHGTMLQKFKAHNADVLCLASNKEGTMVFSSGVDRKCNLFRIADYFTTQSSNDDFNENHWVLVGFRRTHLHDVKAMALREDLNDKFFVSGGVDTSILVSYFDGFPEDKLQRLPFIPNKPLISISKSKKLLMYRSYNQIKMWRLGNAKLPDSWKLEQIPNLDLIEPQQAILEMTLKGNYHLTASALSEDGEWIAVSDIETVKIFKVQNDPSNPDRICVKKVKFPKILVNGSSAGAHHLMFTLDGKKLVIVNIDSSIIITELDDNQHKEIKILHQFYEHAQPLDGNTSVITSIAVSGDSRWLAVGDLLNRINVYNLETFKLHSTLPKFSSTNTSLAFYPSKPTLVITLSSNEFFLYDIESQKLDDWSLTYSKSLPKTFLNLENRLVGCTFNPINSDAIILWGANYLCLIDFDKCRKEKGHQPHLATCTGWRENSKYKAIEQAPKQNGLTKKRKRDKTEKNIKRVKTDKKIINFQLVFRYRSLMCVDFIEPNTMIVVERPFAAILENLPPSFYKAQYGS</sequence>
<organism evidence="2 3">
    <name type="scientific">Gigaspora rosea</name>
    <dbReference type="NCBI Taxonomy" id="44941"/>
    <lineage>
        <taxon>Eukaryota</taxon>
        <taxon>Fungi</taxon>
        <taxon>Fungi incertae sedis</taxon>
        <taxon>Mucoromycota</taxon>
        <taxon>Glomeromycotina</taxon>
        <taxon>Glomeromycetes</taxon>
        <taxon>Diversisporales</taxon>
        <taxon>Gigasporaceae</taxon>
        <taxon>Gigaspora</taxon>
    </lineage>
</organism>
<keyword evidence="1" id="KW-0853">WD repeat</keyword>
<dbReference type="InterPro" id="IPR036322">
    <property type="entry name" value="WD40_repeat_dom_sf"/>
</dbReference>